<dbReference type="Proteomes" id="UP000240357">
    <property type="component" value="Unassembled WGS sequence"/>
</dbReference>
<keyword evidence="3" id="KW-1185">Reference proteome</keyword>
<organism evidence="2 3">
    <name type="scientific">Adhaeribacter arboris</name>
    <dbReference type="NCBI Taxonomy" id="2072846"/>
    <lineage>
        <taxon>Bacteria</taxon>
        <taxon>Pseudomonadati</taxon>
        <taxon>Bacteroidota</taxon>
        <taxon>Cytophagia</taxon>
        <taxon>Cytophagales</taxon>
        <taxon>Hymenobacteraceae</taxon>
        <taxon>Adhaeribacter</taxon>
    </lineage>
</organism>
<protein>
    <recommendedName>
        <fullName evidence="1">Guanylate cyclase domain-containing protein</fullName>
    </recommendedName>
</protein>
<dbReference type="InterPro" id="IPR020503">
    <property type="entry name" value="Uncharacterised_Rv2561"/>
</dbReference>
<dbReference type="GO" id="GO:0035556">
    <property type="term" value="P:intracellular signal transduction"/>
    <property type="evidence" value="ECO:0007669"/>
    <property type="project" value="InterPro"/>
</dbReference>
<dbReference type="InterPro" id="IPR001054">
    <property type="entry name" value="A/G_cyclase"/>
</dbReference>
<dbReference type="AlphaFoldDB" id="A0A2T2YH42"/>
<evidence type="ECO:0000313" key="2">
    <source>
        <dbReference type="EMBL" id="PSR54846.1"/>
    </source>
</evidence>
<dbReference type="RefSeq" id="WP_106930902.1">
    <property type="nucleotide sequence ID" value="NZ_PYFT01000001.1"/>
</dbReference>
<dbReference type="PROSITE" id="PS50125">
    <property type="entry name" value="GUANYLATE_CYCLASE_2"/>
    <property type="match status" value="1"/>
</dbReference>
<feature type="domain" description="Guanylate cyclase" evidence="1">
    <location>
        <begin position="27"/>
        <end position="160"/>
    </location>
</feature>
<reference evidence="2 3" key="1">
    <citation type="submission" date="2018-03" db="EMBL/GenBank/DDBJ databases">
        <title>Adhaeribacter sp. HMF7605 Genome sequencing and assembly.</title>
        <authorList>
            <person name="Kang H."/>
            <person name="Kang J."/>
            <person name="Cha I."/>
            <person name="Kim H."/>
            <person name="Joh K."/>
        </authorList>
    </citation>
    <scope>NUCLEOTIDE SEQUENCE [LARGE SCALE GENOMIC DNA]</scope>
    <source>
        <strain evidence="2 3">HMF7605</strain>
    </source>
</reference>
<sequence>MGLLDKRSTTAATPDAYSDDDDTQPALIFIPDISGFTKFVNETGIQQSRTLIADLLEIIIEANILDMKLSEIQGDAVLFYRPGPPPSVQEVINQCKQIFLDFQNYLRIVERDRGSSLSASLAGSSLTLKVVVHYGQLSVTLIRDHIKLMGKDVIIAHRLLKNNVDSNEYVLLSESFLQTQTEEAIRQSFSNWTQLRTGSTHYEHLGEIQYRYAYLTPLRLLVTNHRSLDSSKKYPNTFSSSVTIKAPARFVLRIISNFRLKPAWVKGMTNVYYDTTKANRMGMAYKCNLNRGQIDIQTVQSFIGEDYIEYVEKIYNFRVFPNALLFFYLTVVDSQHTELSIKFHYSRVVKNRFFYFYMRRRMKLFLGRSLLNLKSLCEKMYQQQ</sequence>
<comment type="caution">
    <text evidence="2">The sequence shown here is derived from an EMBL/GenBank/DDBJ whole genome shotgun (WGS) entry which is preliminary data.</text>
</comment>
<gene>
    <name evidence="2" type="ORF">AHMF7605_15710</name>
</gene>
<dbReference type="Pfam" id="PF10851">
    <property type="entry name" value="DUF2652"/>
    <property type="match status" value="1"/>
</dbReference>
<dbReference type="OrthoDB" id="625021at2"/>
<dbReference type="Gene3D" id="3.30.70.1230">
    <property type="entry name" value="Nucleotide cyclase"/>
    <property type="match status" value="1"/>
</dbReference>
<proteinExistence type="predicted"/>
<evidence type="ECO:0000313" key="3">
    <source>
        <dbReference type="Proteomes" id="UP000240357"/>
    </source>
</evidence>
<name>A0A2T2YH42_9BACT</name>
<accession>A0A2T2YH42</accession>
<dbReference type="SUPFAM" id="SSF55961">
    <property type="entry name" value="Bet v1-like"/>
    <property type="match status" value="1"/>
</dbReference>
<dbReference type="InterPro" id="IPR029787">
    <property type="entry name" value="Nucleotide_cyclase"/>
</dbReference>
<dbReference type="EMBL" id="PYFT01000001">
    <property type="protein sequence ID" value="PSR54846.1"/>
    <property type="molecule type" value="Genomic_DNA"/>
</dbReference>
<dbReference type="SUPFAM" id="SSF55073">
    <property type="entry name" value="Nucleotide cyclase"/>
    <property type="match status" value="1"/>
</dbReference>
<dbReference type="GO" id="GO:0004016">
    <property type="term" value="F:adenylate cyclase activity"/>
    <property type="evidence" value="ECO:0007669"/>
    <property type="project" value="UniProtKB-ARBA"/>
</dbReference>
<evidence type="ECO:0000259" key="1">
    <source>
        <dbReference type="PROSITE" id="PS50125"/>
    </source>
</evidence>
<dbReference type="GO" id="GO:0009190">
    <property type="term" value="P:cyclic nucleotide biosynthetic process"/>
    <property type="evidence" value="ECO:0007669"/>
    <property type="project" value="InterPro"/>
</dbReference>